<dbReference type="SUPFAM" id="SSF49599">
    <property type="entry name" value="TRAF domain-like"/>
    <property type="match status" value="2"/>
</dbReference>
<dbReference type="PANTHER" id="PTHR24413">
    <property type="entry name" value="SPECKLE-TYPE POZ PROTEIN"/>
    <property type="match status" value="1"/>
</dbReference>
<name>A0A1B0BN09_9MUSC</name>
<evidence type="ECO:0008006" key="5">
    <source>
        <dbReference type="Google" id="ProtNLM"/>
    </source>
</evidence>
<feature type="domain" description="MATH" evidence="2">
    <location>
        <begin position="327"/>
        <end position="454"/>
    </location>
</feature>
<evidence type="ECO:0000259" key="1">
    <source>
        <dbReference type="PROSITE" id="PS50097"/>
    </source>
</evidence>
<protein>
    <recommendedName>
        <fullName evidence="5">BTB domain-containing protein</fullName>
    </recommendedName>
</protein>
<dbReference type="VEuPathDB" id="VectorBase:GPPI035212"/>
<dbReference type="AlphaFoldDB" id="A0A1B0BN09"/>
<dbReference type="Pfam" id="PF00651">
    <property type="entry name" value="BTB"/>
    <property type="match status" value="2"/>
</dbReference>
<dbReference type="InterPro" id="IPR002083">
    <property type="entry name" value="MATH/TRAF_dom"/>
</dbReference>
<dbReference type="STRING" id="67801.A0A1B0BN09"/>
<reference evidence="4" key="1">
    <citation type="submission" date="2015-01" db="EMBL/GenBank/DDBJ databases">
        <authorList>
            <person name="Aksoy S."/>
            <person name="Warren W."/>
            <person name="Wilson R.K."/>
        </authorList>
    </citation>
    <scope>NUCLEOTIDE SEQUENCE [LARGE SCALE GENOMIC DNA]</scope>
    <source>
        <strain evidence="4">IAEA</strain>
    </source>
</reference>
<dbReference type="EMBL" id="JXJN01017135">
    <property type="status" value="NOT_ANNOTATED_CDS"/>
    <property type="molecule type" value="Genomic_DNA"/>
</dbReference>
<dbReference type="EMBL" id="JXJN01017133">
    <property type="status" value="NOT_ANNOTATED_CDS"/>
    <property type="molecule type" value="Genomic_DNA"/>
</dbReference>
<dbReference type="EnsemblMetazoa" id="GPPI035212-RA">
    <property type="protein sequence ID" value="GPPI035212-PA"/>
    <property type="gene ID" value="GPPI035212"/>
</dbReference>
<dbReference type="PROSITE" id="PS50097">
    <property type="entry name" value="BTB"/>
    <property type="match status" value="2"/>
</dbReference>
<proteinExistence type="predicted"/>
<evidence type="ECO:0000313" key="3">
    <source>
        <dbReference type="EnsemblMetazoa" id="GPPI035212-PA"/>
    </source>
</evidence>
<dbReference type="SUPFAM" id="SSF54695">
    <property type="entry name" value="POZ domain"/>
    <property type="match status" value="2"/>
</dbReference>
<dbReference type="FunFam" id="3.30.710.10:FF:000159">
    <property type="entry name" value="Speckle-type POZ protein B"/>
    <property type="match status" value="2"/>
</dbReference>
<dbReference type="InterPro" id="IPR008974">
    <property type="entry name" value="TRAF-like"/>
</dbReference>
<dbReference type="InterPro" id="IPR000210">
    <property type="entry name" value="BTB/POZ_dom"/>
</dbReference>
<feature type="domain" description="MATH" evidence="2">
    <location>
        <begin position="23"/>
        <end position="153"/>
    </location>
</feature>
<evidence type="ECO:0000313" key="4">
    <source>
        <dbReference type="Proteomes" id="UP000092460"/>
    </source>
</evidence>
<feature type="domain" description="BTB" evidence="1">
    <location>
        <begin position="191"/>
        <end position="254"/>
    </location>
</feature>
<keyword evidence="4" id="KW-1185">Reference proteome</keyword>
<organism evidence="3 4">
    <name type="scientific">Glossina palpalis gambiensis</name>
    <dbReference type="NCBI Taxonomy" id="67801"/>
    <lineage>
        <taxon>Eukaryota</taxon>
        <taxon>Metazoa</taxon>
        <taxon>Ecdysozoa</taxon>
        <taxon>Arthropoda</taxon>
        <taxon>Hexapoda</taxon>
        <taxon>Insecta</taxon>
        <taxon>Pterygota</taxon>
        <taxon>Neoptera</taxon>
        <taxon>Endopterygota</taxon>
        <taxon>Diptera</taxon>
        <taxon>Brachycera</taxon>
        <taxon>Muscomorpha</taxon>
        <taxon>Hippoboscoidea</taxon>
        <taxon>Glossinidae</taxon>
        <taxon>Glossina</taxon>
    </lineage>
</organism>
<dbReference type="Proteomes" id="UP000092460">
    <property type="component" value="Unassembled WGS sequence"/>
</dbReference>
<dbReference type="Gene3D" id="2.60.210.10">
    <property type="entry name" value="Apoptosis, Tumor Necrosis Factor Receptor Associated Protein 2, Chain A"/>
    <property type="match status" value="2"/>
</dbReference>
<dbReference type="EMBL" id="JXJN01017132">
    <property type="status" value="NOT_ANNOTATED_CDS"/>
    <property type="molecule type" value="Genomic_DNA"/>
</dbReference>
<sequence>MSLPVASTFVDGDCARTKIKVDKFIFTWTVENVSIWCRDMDDPRQDLVSPTFSSDADNKLEWYLELNIEDEKKLSLYLNFSHSSKASEVKAKFNFHILSAKKEAENVREATEVNLFNVERRGWGYDNFISIIDLLNRADNLLPNDELTIVCEIGEVNIVYISDESKVVKSKLIEDELSKDLGNLFENEKCSDVALVVGENELKAHKVILSARSEVFAAMFEHDMEENELNRVVITDIHQEVLKEMLNFIYTGKVFNLNKMAQSLLAAADKLAAPDKFSFLIRNFVKYFSLTNVEETIYAVIAMTSLSAVNTCRDLPSSGCTKMISLKYTYCWTIENFSIFQKKTCGKKIESPDFSIGTNGESIWQLSMTRKWHRGCMRYILNLTLKSTDNSEFNATAKINLFNSNGEIIQTQEYKNILCKNGDHLSYDDLTEDFILNESNYVISGDKLKISCEINEVETVNIPGQVAEHKMIECELIADLRRLLEREEFSDVTLAVNGHEIRAHKSILVARSSVFAAMFRHSMEETQTNRINITDVDYIVLKEMLTYMYTGEVPNLINNALDLITAADKYGLESLKTLCQNALYVNPSIENAAETLVRADLHKADQLKAKTIAYIKTYFHEVASTQGWQQMLTSDPRLAEEVMRAFTKQ</sequence>
<dbReference type="Pfam" id="PF22486">
    <property type="entry name" value="MATH_2"/>
    <property type="match status" value="2"/>
</dbReference>
<dbReference type="Gene3D" id="1.25.40.420">
    <property type="match status" value="1"/>
</dbReference>
<feature type="domain" description="BTB" evidence="1">
    <location>
        <begin position="490"/>
        <end position="553"/>
    </location>
</feature>
<accession>A0A1B0BN09</accession>
<evidence type="ECO:0000259" key="2">
    <source>
        <dbReference type="PROSITE" id="PS50144"/>
    </source>
</evidence>
<dbReference type="GO" id="GO:0030163">
    <property type="term" value="P:protein catabolic process"/>
    <property type="evidence" value="ECO:0007669"/>
    <property type="project" value="UniProtKB-ARBA"/>
</dbReference>
<dbReference type="SMART" id="SM00225">
    <property type="entry name" value="BTB"/>
    <property type="match status" value="2"/>
</dbReference>
<dbReference type="InterPro" id="IPR011333">
    <property type="entry name" value="SKP1/BTB/POZ_sf"/>
</dbReference>
<dbReference type="EMBL" id="JXJN01017134">
    <property type="status" value="NOT_ANNOTATED_CDS"/>
    <property type="molecule type" value="Genomic_DNA"/>
</dbReference>
<dbReference type="Gene3D" id="3.30.710.10">
    <property type="entry name" value="Potassium Channel Kv1.1, Chain A"/>
    <property type="match status" value="2"/>
</dbReference>
<reference evidence="3" key="2">
    <citation type="submission" date="2020-05" db="UniProtKB">
        <authorList>
            <consortium name="EnsemblMetazoa"/>
        </authorList>
    </citation>
    <scope>IDENTIFICATION</scope>
    <source>
        <strain evidence="3">IAEA</strain>
    </source>
</reference>
<dbReference type="PROSITE" id="PS50144">
    <property type="entry name" value="MATH"/>
    <property type="match status" value="2"/>
</dbReference>